<dbReference type="EMBL" id="CM000881">
    <property type="protein sequence ID" value="KQK03186.1"/>
    <property type="molecule type" value="Genomic_DNA"/>
</dbReference>
<dbReference type="Proteomes" id="UP000008810">
    <property type="component" value="Chromosome 2"/>
</dbReference>
<evidence type="ECO:0000313" key="3">
    <source>
        <dbReference type="EnsemblPlants" id="KQK03186"/>
    </source>
</evidence>
<dbReference type="PANTHER" id="PTHR33108">
    <property type="entry name" value="OS01G0745000 PROTEIN"/>
    <property type="match status" value="1"/>
</dbReference>
<keyword evidence="4" id="KW-1185">Reference proteome</keyword>
<organism evidence="2">
    <name type="scientific">Brachypodium distachyon</name>
    <name type="common">Purple false brome</name>
    <name type="synonym">Trachynia distachya</name>
    <dbReference type="NCBI Taxonomy" id="15368"/>
    <lineage>
        <taxon>Eukaryota</taxon>
        <taxon>Viridiplantae</taxon>
        <taxon>Streptophyta</taxon>
        <taxon>Embryophyta</taxon>
        <taxon>Tracheophyta</taxon>
        <taxon>Spermatophyta</taxon>
        <taxon>Magnoliopsida</taxon>
        <taxon>Liliopsida</taxon>
        <taxon>Poales</taxon>
        <taxon>Poaceae</taxon>
        <taxon>BOP clade</taxon>
        <taxon>Pooideae</taxon>
        <taxon>Stipodae</taxon>
        <taxon>Brachypodieae</taxon>
        <taxon>Brachypodium</taxon>
    </lineage>
</organism>
<sequence length="75" mass="8107">MEEALAKHMGVCGRFNRVGRANPVLMQSEAMREMLKKSRGQVRTSPRDGADAGAGRLARSSSCICAITKDLNSVK</sequence>
<feature type="region of interest" description="Disordered" evidence="1">
    <location>
        <begin position="34"/>
        <end position="59"/>
    </location>
</feature>
<name>I1HD07_BRADI</name>
<dbReference type="Pfam" id="PF07911">
    <property type="entry name" value="DUF1677"/>
    <property type="match status" value="1"/>
</dbReference>
<dbReference type="PANTHER" id="PTHR33108:SF11">
    <property type="entry name" value="OS01G0199700 PROTEIN"/>
    <property type="match status" value="1"/>
</dbReference>
<protein>
    <submittedName>
        <fullName evidence="2 3">Uncharacterized protein</fullName>
    </submittedName>
</protein>
<proteinExistence type="predicted"/>
<dbReference type="InParanoid" id="I1HD07"/>
<dbReference type="AlphaFoldDB" id="I1HD07"/>
<reference evidence="3" key="3">
    <citation type="submission" date="2018-08" db="UniProtKB">
        <authorList>
            <consortium name="EnsemblPlants"/>
        </authorList>
    </citation>
    <scope>IDENTIFICATION</scope>
    <source>
        <strain evidence="3">cv. Bd21</strain>
    </source>
</reference>
<reference evidence="2 3" key="1">
    <citation type="journal article" date="2010" name="Nature">
        <title>Genome sequencing and analysis of the model grass Brachypodium distachyon.</title>
        <authorList>
            <consortium name="International Brachypodium Initiative"/>
        </authorList>
    </citation>
    <scope>NUCLEOTIDE SEQUENCE [LARGE SCALE GENOMIC DNA]</scope>
    <source>
        <strain evidence="2 3">Bd21</strain>
    </source>
</reference>
<dbReference type="OrthoDB" id="673856at2759"/>
<evidence type="ECO:0000313" key="4">
    <source>
        <dbReference type="Proteomes" id="UP000008810"/>
    </source>
</evidence>
<dbReference type="Gramene" id="KQK03186">
    <property type="protein sequence ID" value="KQK03186"/>
    <property type="gene ID" value="BRADI_2g06140v3"/>
</dbReference>
<gene>
    <name evidence="2" type="ORF">BRADI_2g06140v3</name>
</gene>
<evidence type="ECO:0000313" key="2">
    <source>
        <dbReference type="EMBL" id="KQK03186.1"/>
    </source>
</evidence>
<accession>I1HD07</accession>
<dbReference type="STRING" id="15368.I1HD07"/>
<reference evidence="2" key="2">
    <citation type="submission" date="2017-06" db="EMBL/GenBank/DDBJ databases">
        <title>WGS assembly of Brachypodium distachyon.</title>
        <authorList>
            <consortium name="The International Brachypodium Initiative"/>
            <person name="Lucas S."/>
            <person name="Harmon-Smith M."/>
            <person name="Lail K."/>
            <person name="Tice H."/>
            <person name="Grimwood J."/>
            <person name="Bruce D."/>
            <person name="Barry K."/>
            <person name="Shu S."/>
            <person name="Lindquist E."/>
            <person name="Wang M."/>
            <person name="Pitluck S."/>
            <person name="Vogel J.P."/>
            <person name="Garvin D.F."/>
            <person name="Mockler T.C."/>
            <person name="Schmutz J."/>
            <person name="Rokhsar D."/>
            <person name="Bevan M.W."/>
        </authorList>
    </citation>
    <scope>NUCLEOTIDE SEQUENCE</scope>
    <source>
        <strain evidence="2">Bd21</strain>
    </source>
</reference>
<dbReference type="EnsemblPlants" id="KQK03186">
    <property type="protein sequence ID" value="KQK03186"/>
    <property type="gene ID" value="BRADI_2g06140v3"/>
</dbReference>
<dbReference type="HOGENOM" id="CLU_2674485_0_0_1"/>
<dbReference type="InterPro" id="IPR012876">
    <property type="entry name" value="DUF1677_pln"/>
</dbReference>
<evidence type="ECO:0000256" key="1">
    <source>
        <dbReference type="SAM" id="MobiDB-lite"/>
    </source>
</evidence>